<organism evidence="1 2">
    <name type="scientific">Brucella intermedia</name>
    <dbReference type="NCBI Taxonomy" id="94625"/>
    <lineage>
        <taxon>Bacteria</taxon>
        <taxon>Pseudomonadati</taxon>
        <taxon>Pseudomonadota</taxon>
        <taxon>Alphaproteobacteria</taxon>
        <taxon>Hyphomicrobiales</taxon>
        <taxon>Brucellaceae</taxon>
        <taxon>Brucella/Ochrobactrum group</taxon>
        <taxon>Brucella</taxon>
    </lineage>
</organism>
<gene>
    <name evidence="1" type="ORF">GXX48_13075</name>
</gene>
<comment type="caution">
    <text evidence="1">The sequence shown here is derived from an EMBL/GenBank/DDBJ whole genome shotgun (WGS) entry which is preliminary data.</text>
</comment>
<protein>
    <submittedName>
        <fullName evidence="1">Uncharacterized protein</fullName>
    </submittedName>
</protein>
<evidence type="ECO:0000313" key="2">
    <source>
        <dbReference type="Proteomes" id="UP000551563"/>
    </source>
</evidence>
<dbReference type="AlphaFoldDB" id="A0A7V6PCX6"/>
<reference evidence="1 2" key="1">
    <citation type="journal article" date="2020" name="Biotechnol. Biofuels">
        <title>New insights from the biogas microbiome by comprehensive genome-resolved metagenomics of nearly 1600 species originating from multiple anaerobic digesters.</title>
        <authorList>
            <person name="Campanaro S."/>
            <person name="Treu L."/>
            <person name="Rodriguez-R L.M."/>
            <person name="Kovalovszki A."/>
            <person name="Ziels R.M."/>
            <person name="Maus I."/>
            <person name="Zhu X."/>
            <person name="Kougias P.G."/>
            <person name="Basile A."/>
            <person name="Luo G."/>
            <person name="Schluter A."/>
            <person name="Konstantinidis K.T."/>
            <person name="Angelidaki I."/>
        </authorList>
    </citation>
    <scope>NUCLEOTIDE SEQUENCE [LARGE SCALE GENOMIC DNA]</scope>
    <source>
        <strain evidence="1">AS04akNAM_66</strain>
    </source>
</reference>
<accession>A0A7V6PCX6</accession>
<name>A0A7V6PCX6_9HYPH</name>
<dbReference type="EMBL" id="DUMN01000372">
    <property type="protein sequence ID" value="HHV68561.1"/>
    <property type="molecule type" value="Genomic_DNA"/>
</dbReference>
<evidence type="ECO:0000313" key="1">
    <source>
        <dbReference type="EMBL" id="HHV68561.1"/>
    </source>
</evidence>
<dbReference type="Proteomes" id="UP000551563">
    <property type="component" value="Unassembled WGS sequence"/>
</dbReference>
<proteinExistence type="predicted"/>
<sequence>MTYTLSCLQNLVGNFRNLHQILQNLLSPRNLESGFICLKSMTWKVISRFRKELSGICSAIWNYSMQSMTSKQIPDFGKAPLKGWVDSPARREVHHPPLGKFLGLKSGFETPSDGSDLLSARHQAAVIHQKSQPKKEADHG</sequence>